<sequence length="222" mass="24618">MSTKILSLTENLHNYLLSVGVRDSEILQELRAENNQHPMAVMQIAPEQGQFMGLLVQLLGVKKALEVGVFTGYSSLIVAMAMPADGQLIACDISDEYTAMARKYWEKAGVAHKVDLRIAPALDTLDQLIEEGHSNSFDFAFIDADKSNYDNYYERALQLVRPGGLIAVDNVLWSGRVAEPTEQQDNRTQRIHALNEKIHGDGRVSMSLVPMADGLMLAMKRA</sequence>
<proteinExistence type="predicted"/>
<dbReference type="GO" id="GO:0032259">
    <property type="term" value="P:methylation"/>
    <property type="evidence" value="ECO:0007669"/>
    <property type="project" value="UniProtKB-KW"/>
</dbReference>
<dbReference type="PANTHER" id="PTHR10509:SF14">
    <property type="entry name" value="CAFFEOYL-COA O-METHYLTRANSFERASE 3-RELATED"/>
    <property type="match status" value="1"/>
</dbReference>
<dbReference type="InterPro" id="IPR002935">
    <property type="entry name" value="SAM_O-MeTrfase"/>
</dbReference>
<dbReference type="Pfam" id="PF01596">
    <property type="entry name" value="Methyltransf_3"/>
    <property type="match status" value="1"/>
</dbReference>
<dbReference type="InterPro" id="IPR029063">
    <property type="entry name" value="SAM-dependent_MTases_sf"/>
</dbReference>
<dbReference type="CDD" id="cd02440">
    <property type="entry name" value="AdoMet_MTases"/>
    <property type="match status" value="1"/>
</dbReference>
<gene>
    <name evidence="4" type="ORF">IQ260_24190</name>
</gene>
<name>A0A928ZYG5_LEPEC</name>
<evidence type="ECO:0000313" key="4">
    <source>
        <dbReference type="EMBL" id="MBE9069748.1"/>
    </source>
</evidence>
<comment type="caution">
    <text evidence="4">The sequence shown here is derived from an EMBL/GenBank/DDBJ whole genome shotgun (WGS) entry which is preliminary data.</text>
</comment>
<evidence type="ECO:0000313" key="5">
    <source>
        <dbReference type="Proteomes" id="UP000615026"/>
    </source>
</evidence>
<keyword evidence="2" id="KW-0808">Transferase</keyword>
<organism evidence="4 5">
    <name type="scientific">Leptolyngbya cf. ectocarpi LEGE 11479</name>
    <dbReference type="NCBI Taxonomy" id="1828722"/>
    <lineage>
        <taxon>Bacteria</taxon>
        <taxon>Bacillati</taxon>
        <taxon>Cyanobacteriota</taxon>
        <taxon>Cyanophyceae</taxon>
        <taxon>Leptolyngbyales</taxon>
        <taxon>Leptolyngbyaceae</taxon>
        <taxon>Leptolyngbya group</taxon>
        <taxon>Leptolyngbya</taxon>
    </lineage>
</organism>
<keyword evidence="1 4" id="KW-0489">Methyltransferase</keyword>
<dbReference type="GO" id="GO:0008171">
    <property type="term" value="F:O-methyltransferase activity"/>
    <property type="evidence" value="ECO:0007669"/>
    <property type="project" value="InterPro"/>
</dbReference>
<dbReference type="EMBL" id="JADEXP010000317">
    <property type="protein sequence ID" value="MBE9069748.1"/>
    <property type="molecule type" value="Genomic_DNA"/>
</dbReference>
<dbReference type="PROSITE" id="PS51682">
    <property type="entry name" value="SAM_OMT_I"/>
    <property type="match status" value="1"/>
</dbReference>
<keyword evidence="5" id="KW-1185">Reference proteome</keyword>
<dbReference type="PANTHER" id="PTHR10509">
    <property type="entry name" value="O-METHYLTRANSFERASE-RELATED"/>
    <property type="match status" value="1"/>
</dbReference>
<dbReference type="InterPro" id="IPR050362">
    <property type="entry name" value="Cation-dep_OMT"/>
</dbReference>
<dbReference type="AlphaFoldDB" id="A0A928ZYG5"/>
<accession>A0A928ZYG5</accession>
<evidence type="ECO:0000256" key="1">
    <source>
        <dbReference type="ARBA" id="ARBA00022603"/>
    </source>
</evidence>
<dbReference type="Gene3D" id="3.40.50.150">
    <property type="entry name" value="Vaccinia Virus protein VP39"/>
    <property type="match status" value="1"/>
</dbReference>
<evidence type="ECO:0000256" key="3">
    <source>
        <dbReference type="ARBA" id="ARBA00022691"/>
    </source>
</evidence>
<dbReference type="Proteomes" id="UP000615026">
    <property type="component" value="Unassembled WGS sequence"/>
</dbReference>
<dbReference type="GO" id="GO:0008757">
    <property type="term" value="F:S-adenosylmethionine-dependent methyltransferase activity"/>
    <property type="evidence" value="ECO:0007669"/>
    <property type="project" value="TreeGrafter"/>
</dbReference>
<evidence type="ECO:0000256" key="2">
    <source>
        <dbReference type="ARBA" id="ARBA00022679"/>
    </source>
</evidence>
<reference evidence="4" key="1">
    <citation type="submission" date="2020-10" db="EMBL/GenBank/DDBJ databases">
        <authorList>
            <person name="Castelo-Branco R."/>
            <person name="Eusebio N."/>
            <person name="Adriana R."/>
            <person name="Vieira A."/>
            <person name="Brugerolle De Fraissinette N."/>
            <person name="Rezende De Castro R."/>
            <person name="Schneider M.P."/>
            <person name="Vasconcelos V."/>
            <person name="Leao P.N."/>
        </authorList>
    </citation>
    <scope>NUCLEOTIDE SEQUENCE</scope>
    <source>
        <strain evidence="4">LEGE 11479</strain>
    </source>
</reference>
<protein>
    <submittedName>
        <fullName evidence="4">Class I SAM-dependent methyltransferase</fullName>
    </submittedName>
</protein>
<dbReference type="RefSeq" id="WP_193995636.1">
    <property type="nucleotide sequence ID" value="NZ_JADEXP010000317.1"/>
</dbReference>
<dbReference type="SUPFAM" id="SSF53335">
    <property type="entry name" value="S-adenosyl-L-methionine-dependent methyltransferases"/>
    <property type="match status" value="1"/>
</dbReference>
<keyword evidence="3" id="KW-0949">S-adenosyl-L-methionine</keyword>